<dbReference type="InterPro" id="IPR001611">
    <property type="entry name" value="Leu-rich_rpt"/>
</dbReference>
<dbReference type="SMART" id="SM00367">
    <property type="entry name" value="LRR_CC"/>
    <property type="match status" value="11"/>
</dbReference>
<feature type="compositionally biased region" description="Polar residues" evidence="3">
    <location>
        <begin position="74"/>
        <end position="84"/>
    </location>
</feature>
<feature type="region of interest" description="Disordered" evidence="3">
    <location>
        <begin position="1125"/>
        <end position="1202"/>
    </location>
</feature>
<dbReference type="EMBL" id="CAKKNE010000004">
    <property type="protein sequence ID" value="CAH0374608.1"/>
    <property type="molecule type" value="Genomic_DNA"/>
</dbReference>
<feature type="coiled-coil region" evidence="2">
    <location>
        <begin position="919"/>
        <end position="946"/>
    </location>
</feature>
<sequence length="1202" mass="135332">MPVAADHVKKERAPGVLESLDQLRADRKKAVQAAKPKYITHDPGYADPELVPSVRKTKPKKQKVVHEEDDASDGETSSKVPDAQTLQGLTLGLRPVRDKAQLDGQPKSTDFGPDVFERASPRARATLRTFLCDFLVDDNRGNVRIRRDIDLTNYRKEALRPVTNSIIQEVCVMQPRMVSLNVSECEELTDMALLTLAKHCPELETLIGPGIPGFTRVGLRALALGCPRVTTLELSRCASLDDDALNAIAASLPHLKQLVVEDCQGVTDDGLAVLASGCRGLTRVDVSGCPRVGEFGDRALLALGRYCNDLVRLDMFGCAHVQDAGMIAVARGCPLLEELRVTGCRELSGKALSKLSRCRNLRDLSIAGCVRVRDADICKLVGVSPDSPKPPPPPGGEVLAKARAHGTPTREAMEAIKQQATARPPITGGATQLEKIDLSECPDVRARAIGAIARNCPDLKDLTLVGCVSVGDEACEALARYSTRLRHLDLSDCQRISERGVGAIGRNVTGLAKLNVTGCKKVGRRFLLDLIDELQFCDLARDYVGYQPKKNADWLRREAERRQRELGSIIKIQALFRGAVFRTGLGAYRRRVFFERCVTKLQACERARTWRKRVAAVALADREHRAATWFAAMYRGKIARRIVAQWRNQQASARKTYRAAMIMQRTVRAHRAKRRVESFRRAVEAMRLDAARLRARQEWRAVMLQAALRGMFARQEALRLKAIRDAKRAEEKARAEAALRIQAQYRASLGRDEATRRRDARAYRRWLWRTARKIQSWLRGCWGRMRAAAVRKAKADEIKNKMATKIQAAWRAAKSRYLATIQASLEALRAEEKVAVVRIQSSARAYFARNVVQRKREAKRLLELQGVAAALIQRILRGHYGRTAWEVAQRQLTLQDRAAPLYSRLNVLLDESREAADARDDATKAHAEAQVEVTQIEAELRELSRVGHDTWDTGRLSQGYVQRYKTSFLKHRIIELLANKRAAVVEFADMAREKTIVARDKARLIREVQREIRPLADGLAERTRRERVHRLRTNVRRNAAMATRLQKLTRGVVCRQAFDRLLLRGVDQWLVLECELSGDPYFYNRFTEERRDVRPLELDYGVIVSRRDFCMRGRIGRLMQEARDAGTLQDVPDDDPENQTVQTPVDTMPSMTTQGTARFTWTSFDGNRPPTLDQPSRASYDPSLATSFEESEQHIDSVQEYG</sequence>
<dbReference type="PROSITE" id="PS50096">
    <property type="entry name" value="IQ"/>
    <property type="match status" value="8"/>
</dbReference>
<dbReference type="GO" id="GO:0005737">
    <property type="term" value="C:cytoplasm"/>
    <property type="evidence" value="ECO:0007669"/>
    <property type="project" value="TreeGrafter"/>
</dbReference>
<dbReference type="Pfam" id="PF25372">
    <property type="entry name" value="DUF7885"/>
    <property type="match status" value="1"/>
</dbReference>
<dbReference type="AlphaFoldDB" id="A0A7S3ZM19"/>
<dbReference type="Pfam" id="PF13516">
    <property type="entry name" value="LRR_6"/>
    <property type="match status" value="1"/>
</dbReference>
<evidence type="ECO:0000256" key="1">
    <source>
        <dbReference type="ARBA" id="ARBA00022786"/>
    </source>
</evidence>
<dbReference type="OrthoDB" id="423607at2759"/>
<reference evidence="6" key="2">
    <citation type="submission" date="2021-11" db="EMBL/GenBank/DDBJ databases">
        <authorList>
            <consortium name="Genoscope - CEA"/>
            <person name="William W."/>
        </authorList>
    </citation>
    <scope>NUCLEOTIDE SEQUENCE</scope>
</reference>
<dbReference type="SUPFAM" id="SSF52047">
    <property type="entry name" value="RNI-like"/>
    <property type="match status" value="2"/>
</dbReference>
<accession>A0A7S3ZM19</accession>
<evidence type="ECO:0000313" key="6">
    <source>
        <dbReference type="EMBL" id="CAH0374608.1"/>
    </source>
</evidence>
<evidence type="ECO:0000259" key="4">
    <source>
        <dbReference type="Pfam" id="PF25372"/>
    </source>
</evidence>
<reference evidence="5" key="1">
    <citation type="submission" date="2021-01" db="EMBL/GenBank/DDBJ databases">
        <authorList>
            <person name="Corre E."/>
            <person name="Pelletier E."/>
            <person name="Niang G."/>
            <person name="Scheremetjew M."/>
            <person name="Finn R."/>
            <person name="Kale V."/>
            <person name="Holt S."/>
            <person name="Cochrane G."/>
            <person name="Meng A."/>
            <person name="Brown T."/>
            <person name="Cohen L."/>
        </authorList>
    </citation>
    <scope>NUCLEOTIDE SEQUENCE</scope>
    <source>
        <strain evidence="5">CCMP1756</strain>
    </source>
</reference>
<evidence type="ECO:0000313" key="7">
    <source>
        <dbReference type="Proteomes" id="UP000789595"/>
    </source>
</evidence>
<dbReference type="EMBL" id="HBIW01003657">
    <property type="protein sequence ID" value="CAE0687584.1"/>
    <property type="molecule type" value="Transcribed_RNA"/>
</dbReference>
<dbReference type="Proteomes" id="UP000789595">
    <property type="component" value="Unassembled WGS sequence"/>
</dbReference>
<feature type="compositionally biased region" description="Polar residues" evidence="3">
    <location>
        <begin position="1138"/>
        <end position="1165"/>
    </location>
</feature>
<dbReference type="InterPro" id="IPR006553">
    <property type="entry name" value="Leu-rich_rpt_Cys-con_subtyp"/>
</dbReference>
<feature type="domain" description="F-box/LRR-repeat protein 15-like leucin rich repeat" evidence="4">
    <location>
        <begin position="148"/>
        <end position="355"/>
    </location>
</feature>
<dbReference type="InterPro" id="IPR032675">
    <property type="entry name" value="LRR_dom_sf"/>
</dbReference>
<keyword evidence="2" id="KW-0175">Coiled coil</keyword>
<name>A0A7S3ZM19_9STRA</name>
<dbReference type="InterPro" id="IPR050648">
    <property type="entry name" value="F-box_LRR-repeat"/>
</dbReference>
<keyword evidence="7" id="KW-1185">Reference proteome</keyword>
<feature type="region of interest" description="Disordered" evidence="3">
    <location>
        <begin position="33"/>
        <end position="84"/>
    </location>
</feature>
<dbReference type="SMART" id="SM00015">
    <property type="entry name" value="IQ"/>
    <property type="match status" value="9"/>
</dbReference>
<proteinExistence type="predicted"/>
<evidence type="ECO:0000256" key="3">
    <source>
        <dbReference type="SAM" id="MobiDB-lite"/>
    </source>
</evidence>
<protein>
    <recommendedName>
        <fullName evidence="4">F-box/LRR-repeat protein 15-like leucin rich repeat domain-containing protein</fullName>
    </recommendedName>
</protein>
<feature type="compositionally biased region" description="Basic and acidic residues" evidence="3">
    <location>
        <begin position="1191"/>
        <end position="1202"/>
    </location>
</feature>
<dbReference type="InterPro" id="IPR057207">
    <property type="entry name" value="FBXL15_LRR"/>
</dbReference>
<evidence type="ECO:0000256" key="2">
    <source>
        <dbReference type="SAM" id="Coils"/>
    </source>
</evidence>
<dbReference type="InterPro" id="IPR000048">
    <property type="entry name" value="IQ_motif_EF-hand-BS"/>
</dbReference>
<evidence type="ECO:0000313" key="5">
    <source>
        <dbReference type="EMBL" id="CAE0687584.1"/>
    </source>
</evidence>
<organism evidence="5">
    <name type="scientific">Pelagomonas calceolata</name>
    <dbReference type="NCBI Taxonomy" id="35677"/>
    <lineage>
        <taxon>Eukaryota</taxon>
        <taxon>Sar</taxon>
        <taxon>Stramenopiles</taxon>
        <taxon>Ochrophyta</taxon>
        <taxon>Pelagophyceae</taxon>
        <taxon>Pelagomonadales</taxon>
        <taxon>Pelagomonadaceae</taxon>
        <taxon>Pelagomonas</taxon>
    </lineage>
</organism>
<gene>
    <name evidence="5" type="ORF">PCAL00307_LOCUS3018</name>
    <name evidence="6" type="ORF">PECAL_4P19050</name>
</gene>
<dbReference type="PANTHER" id="PTHR13382">
    <property type="entry name" value="MITOCHONDRIAL ATP SYNTHASE COUPLING FACTOR B"/>
    <property type="match status" value="1"/>
</dbReference>
<dbReference type="Gene3D" id="3.80.10.10">
    <property type="entry name" value="Ribonuclease Inhibitor"/>
    <property type="match status" value="2"/>
</dbReference>
<keyword evidence="1" id="KW-0833">Ubl conjugation pathway</keyword>